<feature type="region of interest" description="Disordered" evidence="9">
    <location>
        <begin position="1"/>
        <end position="144"/>
    </location>
</feature>
<feature type="compositionally biased region" description="Basic and acidic residues" evidence="9">
    <location>
        <begin position="39"/>
        <end position="54"/>
    </location>
</feature>
<feature type="compositionally biased region" description="Pro residues" evidence="9">
    <location>
        <begin position="74"/>
        <end position="104"/>
    </location>
</feature>
<keyword evidence="5 10" id="KW-1133">Transmembrane helix</keyword>
<feature type="transmembrane region" description="Helical" evidence="10">
    <location>
        <begin position="513"/>
        <end position="530"/>
    </location>
</feature>
<evidence type="ECO:0000256" key="10">
    <source>
        <dbReference type="SAM" id="Phobius"/>
    </source>
</evidence>
<dbReference type="Proteomes" id="UP000694429">
    <property type="component" value="Chromosome 14"/>
</dbReference>
<sequence length="1113" mass="124340">MSLRTARPGDARRAGGQEPRAPTEQTPRRKRGGLSAPAHRAESREPGAGSRERGAGSGERGAGRGADRRERPGPALPPPRSPGPQAPPPPAARRPKHPGAPPALPVHWPSALSVSAQPSSVRQSARAPGRGATSEADASAPRASPGCCLRCCCLLLPHLLRQAGVCGGPRGGGGGGGDMEPEAGGRGGARRPGAGPPSTPPPREQERKLEQEKLSGVVKSVHRRLRKKYREVGDFDKIWREHCEDEETLCEYAVAMKNLADNHWAKTCEGEGRIEWCCSVCREYFQNGGKRKALEKDEKRAVLATKTTPALNSHESSKLEGHLTNLSFTNPEFITELLQTSGKIRLLDVGSCFNPFLKFEEFLTVGIDIVPAVESTINNSTRGNAEIGVTDTLDLLDEKQAVNFCAVGRKPKLPDYMCKSLRYCFSHCLYLAMTRLEEVNREVNMHSSVRYLGYLARINLLVAICLGLYVRWEKTANSLILVIFILGLFVLGIASILYYYFSMEAASLSLSNLWFGFLLGLLCFLDNSSFKNDVKEESTKYLLLTSIVLRILCALVERISGYVRHRPTLLTTVEFLELVGFAIASTTMLVEKSLSVILLVVALAMLIIDLRMKSFLAIPNLVIFAVLLFFSSLETPKNPVAFACFFICLITDPFLDIYFSGLSVTERWKPFLYRGRICRRLSVVFTGMIELTFFILSAFKLRDTHLWYFVIPGFSIFGIFWMICHIIFLLTLWGFHTKLNDCHKVYFTHRVDNNSLDRIMASKGMRHFCLISEQLVFFSLLATAILGAVSWQPTNGIFLSMFLIVLPLESMAHGLFHELGSCLGGTSVGYAIVIPTNFCSPDGQPTLLPPEHVQELNLRSTGMLNAIQRFFAYHMIETYGCDYSTSGLSFDTLHSKLKAFLELRTVDGPRHDTYVLYYSGHTHGTGEWALAGGDILRLDTLLEWWREKNASFCSRLIIVLDSENSVPWVKEVRKINDQYIAVQGAEMTKTIDIEEADPPQLGDFTKDWVEYNCNPSNNICWTEKGRAVKAVYGVSKRWSDYTLHLPTGSDVAKHWMLHFPRITYPLVHLANWLCGLNLFWICKTCFRCLKRLKMSWFLPTVLDTGQGFKLVKS</sequence>
<keyword evidence="4 10" id="KW-0812">Transmembrane</keyword>
<dbReference type="PANTHER" id="PTHR14437">
    <property type="entry name" value="TRANSMEMBRANE PROTEIN 168"/>
    <property type="match status" value="1"/>
</dbReference>
<evidence type="ECO:0000256" key="9">
    <source>
        <dbReference type="SAM" id="MobiDB-lite"/>
    </source>
</evidence>
<comment type="similarity">
    <text evidence="2">Belongs to the TMEM168 family.</text>
</comment>
<feature type="transmembrane region" description="Helical" evidence="10">
    <location>
        <begin position="639"/>
        <end position="659"/>
    </location>
</feature>
<evidence type="ECO:0000256" key="5">
    <source>
        <dbReference type="ARBA" id="ARBA00022989"/>
    </source>
</evidence>
<evidence type="ECO:0000256" key="2">
    <source>
        <dbReference type="ARBA" id="ARBA00007329"/>
    </source>
</evidence>
<feature type="transmembrane region" description="Helical" evidence="10">
    <location>
        <begin position="479"/>
        <end position="501"/>
    </location>
</feature>
<evidence type="ECO:0000313" key="11">
    <source>
        <dbReference type="Ensembl" id="ENSCAFP00030010911.1"/>
    </source>
</evidence>
<feature type="transmembrane region" description="Helical" evidence="10">
    <location>
        <begin position="615"/>
        <end position="633"/>
    </location>
</feature>
<feature type="compositionally biased region" description="Basic and acidic residues" evidence="9">
    <location>
        <begin position="61"/>
        <end position="72"/>
    </location>
</feature>
<organism evidence="11 12">
    <name type="scientific">Canis lupus familiaris</name>
    <name type="common">Dog</name>
    <name type="synonym">Canis familiaris</name>
    <dbReference type="NCBI Taxonomy" id="9615"/>
    <lineage>
        <taxon>Eukaryota</taxon>
        <taxon>Metazoa</taxon>
        <taxon>Chordata</taxon>
        <taxon>Craniata</taxon>
        <taxon>Vertebrata</taxon>
        <taxon>Euteleostomi</taxon>
        <taxon>Mammalia</taxon>
        <taxon>Eutheria</taxon>
        <taxon>Laurasiatheria</taxon>
        <taxon>Carnivora</taxon>
        <taxon>Caniformia</taxon>
        <taxon>Canidae</taxon>
        <taxon>Canis</taxon>
    </lineage>
</organism>
<keyword evidence="8" id="KW-0539">Nucleus</keyword>
<name>A0A8C0MS95_CANLF</name>
<feature type="transmembrane region" description="Helical" evidence="10">
    <location>
        <begin position="768"/>
        <end position="791"/>
    </location>
</feature>
<evidence type="ECO:0000256" key="7">
    <source>
        <dbReference type="ARBA" id="ARBA00023180"/>
    </source>
</evidence>
<feature type="transmembrane region" description="Helical" evidence="10">
    <location>
        <begin position="581"/>
        <end position="608"/>
    </location>
</feature>
<evidence type="ECO:0000256" key="6">
    <source>
        <dbReference type="ARBA" id="ARBA00023136"/>
    </source>
</evidence>
<dbReference type="PANTHER" id="PTHR14437:SF2">
    <property type="entry name" value="TRANSMEMBRANE PROTEIN 168"/>
    <property type="match status" value="1"/>
</dbReference>
<reference evidence="11" key="2">
    <citation type="submission" date="2025-08" db="UniProtKB">
        <authorList>
            <consortium name="Ensembl"/>
        </authorList>
    </citation>
    <scope>IDENTIFICATION</scope>
</reference>
<feature type="compositionally biased region" description="Basic and acidic residues" evidence="9">
    <location>
        <begin position="203"/>
        <end position="213"/>
    </location>
</feature>
<feature type="transmembrane region" description="Helical" evidence="10">
    <location>
        <begin position="680"/>
        <end position="699"/>
    </location>
</feature>
<reference evidence="11" key="1">
    <citation type="submission" date="2019-03" db="EMBL/GenBank/DDBJ databases">
        <authorList>
            <person name="Warren W.C."/>
            <person name="Johnson G.S."/>
        </authorList>
    </citation>
    <scope>NUCLEOTIDE SEQUENCE [LARGE SCALE GENOMIC DNA]</scope>
    <source>
        <strain evidence="11">Basenji</strain>
    </source>
</reference>
<dbReference type="Ensembl" id="ENSCAFT00030012470.1">
    <property type="protein sequence ID" value="ENSCAFP00030010911.1"/>
    <property type="gene ID" value="ENSCAFG00030006779.1"/>
</dbReference>
<protein>
    <recommendedName>
        <fullName evidence="3">Transmembrane protein 168</fullName>
    </recommendedName>
</protein>
<keyword evidence="6 10" id="KW-0472">Membrane</keyword>
<feature type="transmembrane region" description="Helical" evidence="10">
    <location>
        <begin position="451"/>
        <end position="472"/>
    </location>
</feature>
<dbReference type="AlphaFoldDB" id="A0A8C0MS95"/>
<accession>A0A8C0MS95</accession>
<feature type="region of interest" description="Disordered" evidence="9">
    <location>
        <begin position="171"/>
        <end position="215"/>
    </location>
</feature>
<evidence type="ECO:0000313" key="12">
    <source>
        <dbReference type="Proteomes" id="UP000694429"/>
    </source>
</evidence>
<evidence type="ECO:0000256" key="3">
    <source>
        <dbReference type="ARBA" id="ARBA00014572"/>
    </source>
</evidence>
<comment type="subcellular location">
    <subcellularLocation>
        <location evidence="1">Nucleus membrane</location>
        <topology evidence="1">Multi-pass membrane protein</topology>
    </subcellularLocation>
</comment>
<evidence type="ECO:0000256" key="8">
    <source>
        <dbReference type="ARBA" id="ARBA00023242"/>
    </source>
</evidence>
<dbReference type="GO" id="GO:0031965">
    <property type="term" value="C:nuclear membrane"/>
    <property type="evidence" value="ECO:0007669"/>
    <property type="project" value="UniProtKB-SubCell"/>
</dbReference>
<evidence type="ECO:0000256" key="4">
    <source>
        <dbReference type="ARBA" id="ARBA00022692"/>
    </source>
</evidence>
<feature type="transmembrane region" description="Helical" evidence="10">
    <location>
        <begin position="705"/>
        <end position="735"/>
    </location>
</feature>
<proteinExistence type="inferred from homology"/>
<dbReference type="InterPro" id="IPR029713">
    <property type="entry name" value="TMEM168"/>
</dbReference>
<evidence type="ECO:0000256" key="1">
    <source>
        <dbReference type="ARBA" id="ARBA00004232"/>
    </source>
</evidence>
<dbReference type="CDD" id="cd21494">
    <property type="entry name" value="TMEM168"/>
    <property type="match status" value="1"/>
</dbReference>
<feature type="compositionally biased region" description="Polar residues" evidence="9">
    <location>
        <begin position="112"/>
        <end position="123"/>
    </location>
</feature>
<keyword evidence="7" id="KW-0325">Glycoprotein</keyword>